<dbReference type="OrthoDB" id="1700487at2"/>
<dbReference type="RefSeq" id="WP_014478910.1">
    <property type="nucleotide sequence ID" value="NZ_JARRTL010000007.1"/>
</dbReference>
<sequence>MVVHHLKIYPEYYDAVLKDVKKFEIRKNDRFYMVGDTLVLHEWMDEFTGRKLEAQIIYITDYKQRPGYVVLGIERTKGGIVHV</sequence>
<dbReference type="InterPro" id="IPR039440">
    <property type="entry name" value="DUF3850"/>
</dbReference>
<dbReference type="SUPFAM" id="SSF88697">
    <property type="entry name" value="PUA domain-like"/>
    <property type="match status" value="1"/>
</dbReference>
<dbReference type="Gene3D" id="2.30.130.30">
    <property type="entry name" value="Hypothetical protein"/>
    <property type="match status" value="1"/>
</dbReference>
<dbReference type="InterPro" id="IPR015947">
    <property type="entry name" value="PUA-like_sf"/>
</dbReference>
<feature type="domain" description="DUF3850" evidence="1">
    <location>
        <begin position="3"/>
        <end position="73"/>
    </location>
</feature>
<name>A0A0T6BW81_9BACI</name>
<dbReference type="EMBL" id="LECW02000001">
    <property type="protein sequence ID" value="KRT95891.1"/>
    <property type="molecule type" value="Genomic_DNA"/>
</dbReference>
<reference evidence="2" key="2">
    <citation type="submission" date="2015-10" db="EMBL/GenBank/DDBJ databases">
        <authorList>
            <person name="Gilbert D.G."/>
        </authorList>
    </citation>
    <scope>NUCLEOTIDE SEQUENCE</scope>
    <source>
        <strain evidence="2">GO-13</strain>
    </source>
</reference>
<evidence type="ECO:0000259" key="1">
    <source>
        <dbReference type="Pfam" id="PF12961"/>
    </source>
</evidence>
<proteinExistence type="predicted"/>
<evidence type="ECO:0000313" key="3">
    <source>
        <dbReference type="EMBL" id="MEC0484189.1"/>
    </source>
</evidence>
<reference evidence="2 4" key="1">
    <citation type="journal article" date="2015" name="Int. J. Syst. Evol. Microbiol.">
        <title>Bacillus glycinifermentans sp. nov., isolated from fermented soybean paste.</title>
        <authorList>
            <person name="Kim S.J."/>
            <person name="Dunlap C.A."/>
            <person name="Kwon S.W."/>
            <person name="Rooney A.P."/>
        </authorList>
    </citation>
    <scope>NUCLEOTIDE SEQUENCE [LARGE SCALE GENOMIC DNA]</scope>
    <source>
        <strain evidence="2 4">GO-13</strain>
    </source>
</reference>
<accession>A0A0T6BW81</accession>
<gene>
    <name evidence="2" type="ORF">AB447_202075</name>
    <name evidence="3" type="ORF">P8828_04870</name>
</gene>
<dbReference type="EMBL" id="JARRTL010000007">
    <property type="protein sequence ID" value="MEC0484189.1"/>
    <property type="molecule type" value="Genomic_DNA"/>
</dbReference>
<dbReference type="Pfam" id="PF12961">
    <property type="entry name" value="DUF3850"/>
    <property type="match status" value="1"/>
</dbReference>
<protein>
    <submittedName>
        <fullName evidence="3">DUF3850 domain-containing protein</fullName>
    </submittedName>
    <submittedName>
        <fullName evidence="2">RNA-binding protein</fullName>
    </submittedName>
</protein>
<evidence type="ECO:0000313" key="2">
    <source>
        <dbReference type="EMBL" id="KRT95891.1"/>
    </source>
</evidence>
<organism evidence="2 4">
    <name type="scientific">Bacillus glycinifermentans</name>
    <dbReference type="NCBI Taxonomy" id="1664069"/>
    <lineage>
        <taxon>Bacteria</taxon>
        <taxon>Bacillati</taxon>
        <taxon>Bacillota</taxon>
        <taxon>Bacilli</taxon>
        <taxon>Bacillales</taxon>
        <taxon>Bacillaceae</taxon>
        <taxon>Bacillus</taxon>
    </lineage>
</organism>
<reference evidence="3 5" key="3">
    <citation type="submission" date="2023-03" db="EMBL/GenBank/DDBJ databases">
        <title>Agriculturally important microbes genome sequencing.</title>
        <authorList>
            <person name="Dunlap C."/>
        </authorList>
    </citation>
    <scope>NUCLEOTIDE SEQUENCE [LARGE SCALE GENOMIC DNA]</scope>
    <source>
        <strain evidence="3 5">CBP-3203</strain>
    </source>
</reference>
<dbReference type="AlphaFoldDB" id="A0A0T6BW81"/>
<dbReference type="Proteomes" id="UP001341297">
    <property type="component" value="Unassembled WGS sequence"/>
</dbReference>
<evidence type="ECO:0000313" key="5">
    <source>
        <dbReference type="Proteomes" id="UP001341297"/>
    </source>
</evidence>
<evidence type="ECO:0000313" key="4">
    <source>
        <dbReference type="Proteomes" id="UP000036168"/>
    </source>
</evidence>
<keyword evidence="5" id="KW-1185">Reference proteome</keyword>
<comment type="caution">
    <text evidence="2">The sequence shown here is derived from an EMBL/GenBank/DDBJ whole genome shotgun (WGS) entry which is preliminary data.</text>
</comment>
<dbReference type="Proteomes" id="UP000036168">
    <property type="component" value="Unassembled WGS sequence"/>
</dbReference>